<dbReference type="SUPFAM" id="SSF52540">
    <property type="entry name" value="P-loop containing nucleoside triphosphate hydrolases"/>
    <property type="match status" value="1"/>
</dbReference>
<keyword evidence="2" id="KW-0067">ATP-binding</keyword>
<feature type="domain" description="ATPase AAA-3" evidence="4">
    <location>
        <begin position="38"/>
        <end position="168"/>
    </location>
</feature>
<gene>
    <name evidence="6" type="ordered locus">Clocl_0556</name>
</gene>
<evidence type="ECO:0000259" key="5">
    <source>
        <dbReference type="Pfam" id="PF17863"/>
    </source>
</evidence>
<proteinExistence type="inferred from homology"/>
<dbReference type="Pfam" id="PF17863">
    <property type="entry name" value="AAA_lid_2"/>
    <property type="match status" value="1"/>
</dbReference>
<comment type="similarity">
    <text evidence="3">Belongs to the MoxR family.</text>
</comment>
<evidence type="ECO:0000256" key="3">
    <source>
        <dbReference type="ARBA" id="ARBA00061607"/>
    </source>
</evidence>
<evidence type="ECO:0000256" key="2">
    <source>
        <dbReference type="ARBA" id="ARBA00022840"/>
    </source>
</evidence>
<dbReference type="STRING" id="720554.Clocl_0556"/>
<reference evidence="6 7" key="2">
    <citation type="journal article" date="2012" name="Stand. Genomic Sci.">
        <title>Complete Genome Sequence of Clostridium clariflavum DSM 19732.</title>
        <authorList>
            <person name="Izquierdo J.A."/>
            <person name="Goodwin L."/>
            <person name="Davenport K.W."/>
            <person name="Teshima H."/>
            <person name="Bruce D."/>
            <person name="Detter C."/>
            <person name="Tapia R."/>
            <person name="Han S."/>
            <person name="Land M."/>
            <person name="Hauser L."/>
            <person name="Jeffries C.D."/>
            <person name="Han J."/>
            <person name="Pitluck S."/>
            <person name="Nolan M."/>
            <person name="Chen A."/>
            <person name="Huntemann M."/>
            <person name="Mavromatis K."/>
            <person name="Mikhailova N."/>
            <person name="Liolios K."/>
            <person name="Woyke T."/>
            <person name="Lynd L.R."/>
        </authorList>
    </citation>
    <scope>NUCLEOTIDE SEQUENCE [LARGE SCALE GENOMIC DNA]</scope>
    <source>
        <strain evidence="7">DSM 19732 / NBRC 101661 / EBR45</strain>
    </source>
</reference>
<dbReference type="OrthoDB" id="9808397at2"/>
<dbReference type="GO" id="GO:0005524">
    <property type="term" value="F:ATP binding"/>
    <property type="evidence" value="ECO:0007669"/>
    <property type="project" value="UniProtKB-KW"/>
</dbReference>
<dbReference type="Gene3D" id="1.10.8.80">
    <property type="entry name" value="Magnesium chelatase subunit I, C-Terminal domain"/>
    <property type="match status" value="1"/>
</dbReference>
<organism evidence="6 7">
    <name type="scientific">Acetivibrio clariflavus (strain DSM 19732 / NBRC 101661 / EBR45)</name>
    <name type="common">Clostridium clariflavum</name>
    <dbReference type="NCBI Taxonomy" id="720554"/>
    <lineage>
        <taxon>Bacteria</taxon>
        <taxon>Bacillati</taxon>
        <taxon>Bacillota</taxon>
        <taxon>Clostridia</taxon>
        <taxon>Eubacteriales</taxon>
        <taxon>Oscillospiraceae</taxon>
        <taxon>Acetivibrio</taxon>
    </lineage>
</organism>
<dbReference type="Proteomes" id="UP000005435">
    <property type="component" value="Chromosome"/>
</dbReference>
<dbReference type="Pfam" id="PF07726">
    <property type="entry name" value="AAA_3"/>
    <property type="match status" value="1"/>
</dbReference>
<sequence length="311" mass="35080">MKKNNNVIERMVSNIEKVIVGKRDTIELLCLALLCDGHVLIEDVPGTGKTTLALALSKTIGGKFKRISCTPDVMPSDITGFSMFNPKTNEFEYREGAIMANIFLADEINRTPPKTQSGLLEAMEEKKVTVDGKLYPLPKPFMVIATQNPIEHLGTYPLPEAQLDRFIMKISIGYPNEEEELGILSIYGQEIPLEHLEAVVTLEEILEVQEEILKVKINQKVAQYIIKIAQESRRSNQIQLGISPRGTLAVARAARAWAYYQNRDFVTPDDIKKVLMPIVRHRIIPRAEAKYENISVEDILNELLKKITVPE</sequence>
<reference evidence="7" key="1">
    <citation type="submission" date="2011-12" db="EMBL/GenBank/DDBJ databases">
        <title>Complete sequence of Clostridium clariflavum DSM 19732.</title>
        <authorList>
            <consortium name="US DOE Joint Genome Institute"/>
            <person name="Lucas S."/>
            <person name="Han J."/>
            <person name="Lapidus A."/>
            <person name="Cheng J.-F."/>
            <person name="Goodwin L."/>
            <person name="Pitluck S."/>
            <person name="Peters L."/>
            <person name="Teshima H."/>
            <person name="Detter J.C."/>
            <person name="Han C."/>
            <person name="Tapia R."/>
            <person name="Land M."/>
            <person name="Hauser L."/>
            <person name="Kyrpides N."/>
            <person name="Ivanova N."/>
            <person name="Pagani I."/>
            <person name="Kitzmiller T."/>
            <person name="Lynd L."/>
            <person name="Izquierdo J."/>
            <person name="Woyke T."/>
        </authorList>
    </citation>
    <scope>NUCLEOTIDE SEQUENCE [LARGE SCALE GENOMIC DNA]</scope>
    <source>
        <strain evidence="7">DSM 19732 / NBRC 101661 / EBR45</strain>
    </source>
</reference>
<dbReference type="InterPro" id="IPR011703">
    <property type="entry name" value="ATPase_AAA-3"/>
</dbReference>
<evidence type="ECO:0000313" key="7">
    <source>
        <dbReference type="Proteomes" id="UP000005435"/>
    </source>
</evidence>
<dbReference type="AlphaFoldDB" id="G8LT63"/>
<dbReference type="HOGENOM" id="CLU_034716_2_0_9"/>
<evidence type="ECO:0000313" key="6">
    <source>
        <dbReference type="EMBL" id="AEV67267.1"/>
    </source>
</evidence>
<dbReference type="KEGG" id="ccl:Clocl_0556"/>
<dbReference type="CDD" id="cd00009">
    <property type="entry name" value="AAA"/>
    <property type="match status" value="1"/>
</dbReference>
<dbReference type="Gene3D" id="3.40.50.300">
    <property type="entry name" value="P-loop containing nucleotide triphosphate hydrolases"/>
    <property type="match status" value="1"/>
</dbReference>
<dbReference type="eggNOG" id="COG0714">
    <property type="taxonomic scope" value="Bacteria"/>
</dbReference>
<evidence type="ECO:0000259" key="4">
    <source>
        <dbReference type="Pfam" id="PF07726"/>
    </source>
</evidence>
<dbReference type="InterPro" id="IPR027417">
    <property type="entry name" value="P-loop_NTPase"/>
</dbReference>
<accession>G8LT63</accession>
<dbReference type="PIRSF" id="PIRSF002849">
    <property type="entry name" value="AAA_ATPase_chaperone_MoxR_prd"/>
    <property type="match status" value="1"/>
</dbReference>
<protein>
    <submittedName>
        <fullName evidence="6">MoxR-like ATPase</fullName>
    </submittedName>
</protein>
<dbReference type="PANTHER" id="PTHR42759">
    <property type="entry name" value="MOXR FAMILY PROTEIN"/>
    <property type="match status" value="1"/>
</dbReference>
<evidence type="ECO:0000256" key="1">
    <source>
        <dbReference type="ARBA" id="ARBA00022741"/>
    </source>
</evidence>
<keyword evidence="1" id="KW-0547">Nucleotide-binding</keyword>
<feature type="domain" description="ChlI/MoxR AAA lid" evidence="5">
    <location>
        <begin position="231"/>
        <end position="302"/>
    </location>
</feature>
<dbReference type="RefSeq" id="WP_014253898.1">
    <property type="nucleotide sequence ID" value="NC_016627.1"/>
</dbReference>
<dbReference type="EMBL" id="CP003065">
    <property type="protein sequence ID" value="AEV67267.1"/>
    <property type="molecule type" value="Genomic_DNA"/>
</dbReference>
<dbReference type="GO" id="GO:0016887">
    <property type="term" value="F:ATP hydrolysis activity"/>
    <property type="evidence" value="ECO:0007669"/>
    <property type="project" value="InterPro"/>
</dbReference>
<dbReference type="InterPro" id="IPR041628">
    <property type="entry name" value="ChlI/MoxR_AAA_lid"/>
</dbReference>
<dbReference type="InterPro" id="IPR050764">
    <property type="entry name" value="CbbQ/NirQ/NorQ/GpvN"/>
</dbReference>
<dbReference type="FunFam" id="3.40.50.300:FF:000640">
    <property type="entry name" value="MoxR family ATPase"/>
    <property type="match status" value="1"/>
</dbReference>
<name>G8LT63_ACECE</name>
<keyword evidence="7" id="KW-1185">Reference proteome</keyword>
<dbReference type="PANTHER" id="PTHR42759:SF5">
    <property type="entry name" value="METHANOL DEHYDROGENASE REGULATOR"/>
    <property type="match status" value="1"/>
</dbReference>